<sequence>MEAAAAGATLVQVLDLAAVFVFALTGGLSASRAQLDPVGFIFVAAVTGLGGGTLRDLILDRTPVFWVANPYYLLVAAIAALLVFFTAHLLMSRLRAIYWLDALALGMAVPAGLAVAVGLGADWPIAITMGIITASFGGIARDVICNEVPVVLQEGELYITAAFAGGAAGMAALAVTGSPVTMALVCGFTAVIIRAAALAFNLRLPRYKPRPPRER</sequence>
<dbReference type="AlphaFoldDB" id="A0A1U7DJL7"/>
<gene>
    <name evidence="7" type="ORF">BV394_10410</name>
</gene>
<evidence type="ECO:0000313" key="8">
    <source>
        <dbReference type="Proteomes" id="UP000187266"/>
    </source>
</evidence>
<accession>A0A1U7DJL7</accession>
<dbReference type="EMBL" id="CP019124">
    <property type="protein sequence ID" value="APX90079.1"/>
    <property type="molecule type" value="Genomic_DNA"/>
</dbReference>
<dbReference type="PANTHER" id="PTHR30506">
    <property type="entry name" value="INNER MEMBRANE PROTEIN"/>
    <property type="match status" value="1"/>
</dbReference>
<accession>A0A2M9DAP0</accession>
<dbReference type="STRING" id="1267768.BV394_10410"/>
<reference evidence="7 8" key="1">
    <citation type="submission" date="2017-01" db="EMBL/GenBank/DDBJ databases">
        <title>Genomic analysis of Xuhuaishuia manganoxidans DY6-4.</title>
        <authorList>
            <person name="Wang X."/>
        </authorList>
    </citation>
    <scope>NUCLEOTIDE SEQUENCE [LARGE SCALE GENOMIC DNA]</scope>
    <source>
        <strain evidence="7 8">DY6-4</strain>
    </source>
</reference>
<evidence type="ECO:0000256" key="3">
    <source>
        <dbReference type="ARBA" id="ARBA00022475"/>
    </source>
</evidence>
<keyword evidence="8" id="KW-1185">Reference proteome</keyword>
<keyword evidence="3" id="KW-1003">Cell membrane</keyword>
<organism evidence="7 8">
    <name type="scientific">Brevirhabdus pacifica</name>
    <dbReference type="NCBI Taxonomy" id="1267768"/>
    <lineage>
        <taxon>Bacteria</taxon>
        <taxon>Pseudomonadati</taxon>
        <taxon>Pseudomonadota</taxon>
        <taxon>Alphaproteobacteria</taxon>
        <taxon>Rhodobacterales</taxon>
        <taxon>Paracoccaceae</taxon>
        <taxon>Brevirhabdus</taxon>
    </lineage>
</organism>
<dbReference type="Proteomes" id="UP000187266">
    <property type="component" value="Chromosome"/>
</dbReference>
<dbReference type="Pfam" id="PF03458">
    <property type="entry name" value="Gly_transporter"/>
    <property type="match status" value="2"/>
</dbReference>
<protein>
    <submittedName>
        <fullName evidence="7">Uncharacterized protein</fullName>
    </submittedName>
</protein>
<keyword evidence="5" id="KW-1133">Transmembrane helix</keyword>
<evidence type="ECO:0000256" key="5">
    <source>
        <dbReference type="ARBA" id="ARBA00022989"/>
    </source>
</evidence>
<dbReference type="GO" id="GO:0005886">
    <property type="term" value="C:plasma membrane"/>
    <property type="evidence" value="ECO:0007669"/>
    <property type="project" value="UniProtKB-SubCell"/>
</dbReference>
<evidence type="ECO:0000256" key="4">
    <source>
        <dbReference type="ARBA" id="ARBA00022692"/>
    </source>
</evidence>
<name>A0A1U7DJL7_9RHOB</name>
<dbReference type="OrthoDB" id="9791874at2"/>
<dbReference type="RefSeq" id="WP_076980100.1">
    <property type="nucleotide sequence ID" value="NZ_CP019124.1"/>
</dbReference>
<evidence type="ECO:0000313" key="7">
    <source>
        <dbReference type="EMBL" id="APX90079.1"/>
    </source>
</evidence>
<dbReference type="InterPro" id="IPR005115">
    <property type="entry name" value="Gly_transporter"/>
</dbReference>
<evidence type="ECO:0000256" key="6">
    <source>
        <dbReference type="ARBA" id="ARBA00023136"/>
    </source>
</evidence>
<keyword evidence="4" id="KW-0812">Transmembrane</keyword>
<comment type="subcellular location">
    <subcellularLocation>
        <location evidence="1">Cell membrane</location>
        <topology evidence="1">Multi-pass membrane protein</topology>
    </subcellularLocation>
</comment>
<keyword evidence="6" id="KW-0472">Membrane</keyword>
<evidence type="ECO:0000256" key="1">
    <source>
        <dbReference type="ARBA" id="ARBA00004651"/>
    </source>
</evidence>
<evidence type="ECO:0000256" key="2">
    <source>
        <dbReference type="ARBA" id="ARBA00008193"/>
    </source>
</evidence>
<comment type="similarity">
    <text evidence="2">Belongs to the UPF0126 family.</text>
</comment>
<dbReference type="PANTHER" id="PTHR30506:SF3">
    <property type="entry name" value="UPF0126 INNER MEMBRANE PROTEIN YADS-RELATED"/>
    <property type="match status" value="1"/>
</dbReference>
<proteinExistence type="inferred from homology"/>